<evidence type="ECO:0000256" key="1">
    <source>
        <dbReference type="ARBA" id="ARBA00012493"/>
    </source>
</evidence>
<keyword evidence="15" id="KW-0863">Zinc-finger</keyword>
<evidence type="ECO:0000256" key="8">
    <source>
        <dbReference type="ARBA" id="ARBA00022801"/>
    </source>
</evidence>
<keyword evidence="7" id="KW-0255">Endonuclease</keyword>
<dbReference type="CDD" id="cd01647">
    <property type="entry name" value="RT_LTR"/>
    <property type="match status" value="1"/>
</dbReference>
<dbReference type="InterPro" id="IPR018061">
    <property type="entry name" value="Retropepsins"/>
</dbReference>
<evidence type="ECO:0000313" key="21">
    <source>
        <dbReference type="EMBL" id="CAK1596372.1"/>
    </source>
</evidence>
<dbReference type="PANTHER" id="PTHR37984">
    <property type="entry name" value="PROTEIN CBG26694"/>
    <property type="match status" value="1"/>
</dbReference>
<dbReference type="Proteomes" id="UP001314205">
    <property type="component" value="Unassembled WGS sequence"/>
</dbReference>
<dbReference type="Pfam" id="PF17921">
    <property type="entry name" value="Integrase_H2C2"/>
    <property type="match status" value="1"/>
</dbReference>
<evidence type="ECO:0000259" key="19">
    <source>
        <dbReference type="PROSITE" id="PS50878"/>
    </source>
</evidence>
<name>A0AAV1LQQ2_9NEOP</name>
<keyword evidence="16" id="KW-0175">Coiled coil</keyword>
<feature type="domain" description="Reverse transcriptase" evidence="19">
    <location>
        <begin position="461"/>
        <end position="641"/>
    </location>
</feature>
<feature type="coiled-coil region" evidence="16">
    <location>
        <begin position="1149"/>
        <end position="1183"/>
    </location>
</feature>
<dbReference type="InterPro" id="IPR001969">
    <property type="entry name" value="Aspartic_peptidase_AS"/>
</dbReference>
<dbReference type="SUPFAM" id="SSF56672">
    <property type="entry name" value="DNA/RNA polymerases"/>
    <property type="match status" value="1"/>
</dbReference>
<dbReference type="Pfam" id="PF00077">
    <property type="entry name" value="RVP"/>
    <property type="match status" value="1"/>
</dbReference>
<dbReference type="SUPFAM" id="SSF53098">
    <property type="entry name" value="Ribonuclease H-like"/>
    <property type="match status" value="1"/>
</dbReference>
<dbReference type="GO" id="GO:0004190">
    <property type="term" value="F:aspartic-type endopeptidase activity"/>
    <property type="evidence" value="ECO:0007669"/>
    <property type="project" value="UniProtKB-KW"/>
</dbReference>
<dbReference type="InterPro" id="IPR041577">
    <property type="entry name" value="RT_RNaseH_2"/>
</dbReference>
<feature type="domain" description="CCHC-type" evidence="17">
    <location>
        <begin position="222"/>
        <end position="236"/>
    </location>
</feature>
<dbReference type="CDD" id="cd09274">
    <property type="entry name" value="RNase_HI_RT_Ty3"/>
    <property type="match status" value="1"/>
</dbReference>
<reference evidence="21 22" key="1">
    <citation type="submission" date="2023-11" db="EMBL/GenBank/DDBJ databases">
        <authorList>
            <person name="Hedman E."/>
            <person name="Englund M."/>
            <person name="Stromberg M."/>
            <person name="Nyberg Akerstrom W."/>
            <person name="Nylinder S."/>
            <person name="Jareborg N."/>
            <person name="Kallberg Y."/>
            <person name="Kronander E."/>
        </authorList>
    </citation>
    <scope>NUCLEOTIDE SEQUENCE [LARGE SCALE GENOMIC DNA]</scope>
</reference>
<dbReference type="GO" id="GO:0003723">
    <property type="term" value="F:RNA binding"/>
    <property type="evidence" value="ECO:0007669"/>
    <property type="project" value="UniProtKB-KW"/>
</dbReference>
<evidence type="ECO:0000256" key="14">
    <source>
        <dbReference type="ARBA" id="ARBA00023268"/>
    </source>
</evidence>
<dbReference type="SUPFAM" id="SSF57756">
    <property type="entry name" value="Retrovirus zinc finger-like domains"/>
    <property type="match status" value="1"/>
</dbReference>
<keyword evidence="9" id="KW-0460">Magnesium</keyword>
<dbReference type="Gene3D" id="3.30.70.270">
    <property type="match status" value="2"/>
</dbReference>
<keyword evidence="22" id="KW-1185">Reference proteome</keyword>
<dbReference type="PROSITE" id="PS50158">
    <property type="entry name" value="ZF_CCHC"/>
    <property type="match status" value="1"/>
</dbReference>
<keyword evidence="14" id="KW-0511">Multifunctional enzyme</keyword>
<dbReference type="Pfam" id="PF17919">
    <property type="entry name" value="RT_RNaseH_2"/>
    <property type="match status" value="1"/>
</dbReference>
<evidence type="ECO:0000256" key="2">
    <source>
        <dbReference type="ARBA" id="ARBA00022670"/>
    </source>
</evidence>
<dbReference type="InterPro" id="IPR001995">
    <property type="entry name" value="Peptidase_A2_cat"/>
</dbReference>
<dbReference type="EMBL" id="CAVLGL010000093">
    <property type="protein sequence ID" value="CAK1596372.1"/>
    <property type="molecule type" value="Genomic_DNA"/>
</dbReference>
<evidence type="ECO:0000256" key="10">
    <source>
        <dbReference type="ARBA" id="ARBA00022884"/>
    </source>
</evidence>
<dbReference type="InterPro" id="IPR036875">
    <property type="entry name" value="Znf_CCHC_sf"/>
</dbReference>
<dbReference type="PROSITE" id="PS50175">
    <property type="entry name" value="ASP_PROT_RETROV"/>
    <property type="match status" value="1"/>
</dbReference>
<dbReference type="GO" id="GO:0006508">
    <property type="term" value="P:proteolysis"/>
    <property type="evidence" value="ECO:0007669"/>
    <property type="project" value="UniProtKB-KW"/>
</dbReference>
<evidence type="ECO:0000256" key="13">
    <source>
        <dbReference type="ARBA" id="ARBA00023125"/>
    </source>
</evidence>
<evidence type="ECO:0000256" key="7">
    <source>
        <dbReference type="ARBA" id="ARBA00022759"/>
    </source>
</evidence>
<evidence type="ECO:0000256" key="5">
    <source>
        <dbReference type="ARBA" id="ARBA00022722"/>
    </source>
</evidence>
<evidence type="ECO:0000256" key="4">
    <source>
        <dbReference type="ARBA" id="ARBA00022695"/>
    </source>
</evidence>
<keyword evidence="2" id="KW-0645">Protease</keyword>
<keyword evidence="5" id="KW-0540">Nuclease</keyword>
<dbReference type="InterPro" id="IPR001584">
    <property type="entry name" value="Integrase_cat-core"/>
</dbReference>
<evidence type="ECO:0000256" key="12">
    <source>
        <dbReference type="ARBA" id="ARBA00022918"/>
    </source>
</evidence>
<dbReference type="GO" id="GO:0004519">
    <property type="term" value="F:endonuclease activity"/>
    <property type="evidence" value="ECO:0007669"/>
    <property type="project" value="UniProtKB-KW"/>
</dbReference>
<evidence type="ECO:0000256" key="9">
    <source>
        <dbReference type="ARBA" id="ARBA00022842"/>
    </source>
</evidence>
<evidence type="ECO:0000256" key="6">
    <source>
        <dbReference type="ARBA" id="ARBA00022750"/>
    </source>
</evidence>
<dbReference type="InterPro" id="IPR050951">
    <property type="entry name" value="Retrovirus_Pol_polyprotein"/>
</dbReference>
<organism evidence="21 22">
    <name type="scientific">Parnassius mnemosyne</name>
    <name type="common">clouded apollo</name>
    <dbReference type="NCBI Taxonomy" id="213953"/>
    <lineage>
        <taxon>Eukaryota</taxon>
        <taxon>Metazoa</taxon>
        <taxon>Ecdysozoa</taxon>
        <taxon>Arthropoda</taxon>
        <taxon>Hexapoda</taxon>
        <taxon>Insecta</taxon>
        <taxon>Pterygota</taxon>
        <taxon>Neoptera</taxon>
        <taxon>Endopterygota</taxon>
        <taxon>Lepidoptera</taxon>
        <taxon>Glossata</taxon>
        <taxon>Ditrysia</taxon>
        <taxon>Papilionoidea</taxon>
        <taxon>Papilionidae</taxon>
        <taxon>Parnassiinae</taxon>
        <taxon>Parnassini</taxon>
        <taxon>Parnassius</taxon>
        <taxon>Driopa</taxon>
    </lineage>
</organism>
<dbReference type="FunFam" id="1.10.340.70:FF:000001">
    <property type="entry name" value="Retrovirus-related Pol polyprotein from transposon gypsy-like Protein"/>
    <property type="match status" value="1"/>
</dbReference>
<keyword evidence="4" id="KW-0548">Nucleotidyltransferase</keyword>
<evidence type="ECO:0000259" key="20">
    <source>
        <dbReference type="PROSITE" id="PS50994"/>
    </source>
</evidence>
<dbReference type="Gene3D" id="1.10.340.70">
    <property type="match status" value="1"/>
</dbReference>
<dbReference type="GO" id="GO:0003677">
    <property type="term" value="F:DNA binding"/>
    <property type="evidence" value="ECO:0007669"/>
    <property type="project" value="UniProtKB-KW"/>
</dbReference>
<dbReference type="PROSITE" id="PS00141">
    <property type="entry name" value="ASP_PROTEASE"/>
    <property type="match status" value="1"/>
</dbReference>
<dbReference type="Gene3D" id="4.10.60.10">
    <property type="entry name" value="Zinc finger, CCHC-type"/>
    <property type="match status" value="1"/>
</dbReference>
<protein>
    <recommendedName>
        <fullName evidence="1">RNA-directed DNA polymerase</fullName>
        <ecNumber evidence="1">2.7.7.49</ecNumber>
    </recommendedName>
</protein>
<keyword evidence="3" id="KW-0808">Transferase</keyword>
<dbReference type="InterPro" id="IPR021109">
    <property type="entry name" value="Peptidase_aspartic_dom_sf"/>
</dbReference>
<dbReference type="SMART" id="SM00343">
    <property type="entry name" value="ZnF_C2HC"/>
    <property type="match status" value="2"/>
</dbReference>
<feature type="domain" description="Peptidase A2" evidence="18">
    <location>
        <begin position="276"/>
        <end position="317"/>
    </location>
</feature>
<evidence type="ECO:0000256" key="15">
    <source>
        <dbReference type="PROSITE-ProRule" id="PRU00047"/>
    </source>
</evidence>
<dbReference type="InterPro" id="IPR000477">
    <property type="entry name" value="RT_dom"/>
</dbReference>
<evidence type="ECO:0000256" key="16">
    <source>
        <dbReference type="SAM" id="Coils"/>
    </source>
</evidence>
<accession>A0AAV1LQQ2</accession>
<dbReference type="CDD" id="cd00303">
    <property type="entry name" value="retropepsin_like"/>
    <property type="match status" value="1"/>
</dbReference>
<dbReference type="PANTHER" id="PTHR37984:SF5">
    <property type="entry name" value="PROTEIN NYNRIN-LIKE"/>
    <property type="match status" value="1"/>
</dbReference>
<dbReference type="Gene3D" id="3.10.10.10">
    <property type="entry name" value="HIV Type 1 Reverse Transcriptase, subunit A, domain 1"/>
    <property type="match status" value="1"/>
</dbReference>
<dbReference type="Gene3D" id="3.30.420.10">
    <property type="entry name" value="Ribonuclease H-like superfamily/Ribonuclease H"/>
    <property type="match status" value="1"/>
</dbReference>
<dbReference type="PROSITE" id="PS50878">
    <property type="entry name" value="RT_POL"/>
    <property type="match status" value="1"/>
</dbReference>
<dbReference type="EC" id="2.7.7.49" evidence="1"/>
<sequence length="1271" mass="147463">MPPKKDIKDGEERESRDTTSYISFADVEKSMTSFSGDDSYPISTWFEEFEDTALLMSWTEVEKLIYAKRLLSGTAKLFLRSLGGVKDYKKLKQELEDEFGSKLNSAAIHKKLSSRKMKKDETYQQYFLHMKECALHGNIEDAALMEYVIDGIQDSESNKSILYGASNLKEFRKKLDIYKSIKEKTQTRPSVSTPFAKNNKIKRCFNCGDLDHQAPTCTKGIKCFRCNEFGHKGTQCNNKGKKTLNIQKTDTKIKTDKEDKELETPYKKIKINDVEITALIDTGSDVNLIKLSEVEKIMTEKVIYDKEKSIHLTGIAGKELNTKGFLKVKVLIDDYYADLEFHVVQDYALLTLEIIVILGNPILKDFEINFTRDGIFLEKISYLTLLAEENNTICDEHYPENKEIADKVTKLIKEYKTNAKKKESNVEMKIILTEEDPIHQSPRRLSPLEMKVVDEQIKEWLDQKIIRPSKSDFASPVVLAKKKDGTYRLCIDYRKLNKRIVKDRFPLPLIEDQIDRLKGAKVFTTLDLKNGFMHVNVHEESRKFTAFITPQGQYEFMKMPFGLCTAPSVFQRYVNHVFQDLISDGTVLAYLDDLILPSESEEEGLEKLVKVFQRAEEYGLLFNWKKCHFMKREIEYLGYIIRNNELRPSKEKISAVSRFKTPHNIKSLQSFLGLSGYFRKFIKNYSIIAKPLTNLLKKDVEFNFDEECEMAFNELKRILCSSPVLRIYDPDLATELHTDASAEGYGAVLLQKSPTDNQMHPVYYMSKKTTPAERKYHSYYLEILAIVEAVKKFRVYLLGIRFKIITDCSALTKTLQKKDLPPRVARWALLLEEYNYEIEHRSGSRLKHADALSRNPVCLILTEAAARLKRAQDDDPHISLLKKMLEKEPYQDFIMERGILCKEKDGTRLIVVPKKMQNEIIRKKHDYGHFGVRKTEELVSREYYVENLKEKIRKVIDNCVECILIEQKKGKKEGFLHPLDKGDVPLSTYHIDHLGPLTSTNKNYKYIFTVVDGFTKFTWIYPTKSLSTDETLDKLRVQQQTFGSPQRIISDRNAAFTSKDFQDYCEQEGITHYTITTGQPRGNGQVERIHQIIISVISKLSADDPTKWYKQVSKVQRCLNSTWQRSIGMTPFELLFGTKMKDENEKIMKLIEEEEVKNYNEQRNELRLKAKESIQKMQEENVKNYNRKRKKATEYKVDDLVAIKRTQFTQGSKLYPKYLGPYAVTAKKHHERYAVRKVGECEGPINTTTSADLMKPWVDEDVDEYSSESDE</sequence>
<comment type="caution">
    <text evidence="21">The sequence shown here is derived from an EMBL/GenBank/DDBJ whole genome shotgun (WGS) entry which is preliminary data.</text>
</comment>
<dbReference type="GO" id="GO:0003964">
    <property type="term" value="F:RNA-directed DNA polymerase activity"/>
    <property type="evidence" value="ECO:0007669"/>
    <property type="project" value="UniProtKB-KW"/>
</dbReference>
<keyword evidence="15" id="KW-0862">Zinc</keyword>
<keyword evidence="11" id="KW-0229">DNA integration</keyword>
<keyword evidence="15" id="KW-0479">Metal-binding</keyword>
<dbReference type="InterPro" id="IPR012337">
    <property type="entry name" value="RNaseH-like_sf"/>
</dbReference>
<keyword evidence="12" id="KW-0695">RNA-directed DNA polymerase</keyword>
<dbReference type="Gene3D" id="2.40.70.10">
    <property type="entry name" value="Acid Proteases"/>
    <property type="match status" value="1"/>
</dbReference>
<dbReference type="GO" id="GO:0015074">
    <property type="term" value="P:DNA integration"/>
    <property type="evidence" value="ECO:0007669"/>
    <property type="project" value="UniProtKB-KW"/>
</dbReference>
<dbReference type="Pfam" id="PF00078">
    <property type="entry name" value="RVT_1"/>
    <property type="match status" value="1"/>
</dbReference>
<evidence type="ECO:0000259" key="17">
    <source>
        <dbReference type="PROSITE" id="PS50158"/>
    </source>
</evidence>
<keyword evidence="6" id="KW-0064">Aspartyl protease</keyword>
<keyword evidence="10" id="KW-0694">RNA-binding</keyword>
<dbReference type="FunFam" id="3.30.70.270:FF:000026">
    <property type="entry name" value="Transposon Ty3-G Gag-Pol polyprotein"/>
    <property type="match status" value="1"/>
</dbReference>
<evidence type="ECO:0000259" key="18">
    <source>
        <dbReference type="PROSITE" id="PS50175"/>
    </source>
</evidence>
<dbReference type="AlphaFoldDB" id="A0AAV1LQQ2"/>
<dbReference type="GO" id="GO:0008270">
    <property type="term" value="F:zinc ion binding"/>
    <property type="evidence" value="ECO:0007669"/>
    <property type="project" value="UniProtKB-KW"/>
</dbReference>
<feature type="domain" description="Integrase catalytic" evidence="20">
    <location>
        <begin position="981"/>
        <end position="1139"/>
    </location>
</feature>
<evidence type="ECO:0000256" key="3">
    <source>
        <dbReference type="ARBA" id="ARBA00022679"/>
    </source>
</evidence>
<dbReference type="InterPro" id="IPR036397">
    <property type="entry name" value="RNaseH_sf"/>
</dbReference>
<dbReference type="InterPro" id="IPR041588">
    <property type="entry name" value="Integrase_H2C2"/>
</dbReference>
<evidence type="ECO:0000256" key="11">
    <source>
        <dbReference type="ARBA" id="ARBA00022908"/>
    </source>
</evidence>
<dbReference type="PROSITE" id="PS50994">
    <property type="entry name" value="INTEGRASE"/>
    <property type="match status" value="1"/>
</dbReference>
<gene>
    <name evidence="21" type="ORF">PARMNEM_LOCUS15731</name>
</gene>
<evidence type="ECO:0000313" key="22">
    <source>
        <dbReference type="Proteomes" id="UP001314205"/>
    </source>
</evidence>
<proteinExistence type="predicted"/>
<keyword evidence="13" id="KW-0238">DNA-binding</keyword>
<dbReference type="FunFam" id="3.10.20.370:FF:000001">
    <property type="entry name" value="Retrovirus-related Pol polyprotein from transposon 17.6-like protein"/>
    <property type="match status" value="1"/>
</dbReference>
<keyword evidence="8" id="KW-0378">Hydrolase</keyword>
<dbReference type="SUPFAM" id="SSF50630">
    <property type="entry name" value="Acid proteases"/>
    <property type="match status" value="1"/>
</dbReference>
<dbReference type="InterPro" id="IPR043502">
    <property type="entry name" value="DNA/RNA_pol_sf"/>
</dbReference>
<dbReference type="InterPro" id="IPR043128">
    <property type="entry name" value="Rev_trsase/Diguanyl_cyclase"/>
</dbReference>
<dbReference type="GO" id="GO:0042575">
    <property type="term" value="C:DNA polymerase complex"/>
    <property type="evidence" value="ECO:0007669"/>
    <property type="project" value="UniProtKB-ARBA"/>
</dbReference>
<dbReference type="Pfam" id="PF00665">
    <property type="entry name" value="rve"/>
    <property type="match status" value="1"/>
</dbReference>
<dbReference type="InterPro" id="IPR001878">
    <property type="entry name" value="Znf_CCHC"/>
</dbReference>